<organism evidence="2 3">
    <name type="scientific">Pseudomethylobacillus aquaticus</name>
    <dbReference type="NCBI Taxonomy" id="2676064"/>
    <lineage>
        <taxon>Bacteria</taxon>
        <taxon>Pseudomonadati</taxon>
        <taxon>Pseudomonadota</taxon>
        <taxon>Betaproteobacteria</taxon>
        <taxon>Nitrosomonadales</taxon>
        <taxon>Methylophilaceae</taxon>
        <taxon>Pseudomethylobacillus</taxon>
    </lineage>
</organism>
<feature type="transmembrane region" description="Helical" evidence="1">
    <location>
        <begin position="170"/>
        <end position="188"/>
    </location>
</feature>
<dbReference type="Proteomes" id="UP000275137">
    <property type="component" value="Unassembled WGS sequence"/>
</dbReference>
<accession>A0A3N0UZH2</accession>
<gene>
    <name evidence="2" type="ORF">ED236_08905</name>
</gene>
<feature type="transmembrane region" description="Helical" evidence="1">
    <location>
        <begin position="15"/>
        <end position="37"/>
    </location>
</feature>
<keyword evidence="3" id="KW-1185">Reference proteome</keyword>
<keyword evidence="1" id="KW-0812">Transmembrane</keyword>
<evidence type="ECO:0008006" key="4">
    <source>
        <dbReference type="Google" id="ProtNLM"/>
    </source>
</evidence>
<evidence type="ECO:0000313" key="3">
    <source>
        <dbReference type="Proteomes" id="UP000275137"/>
    </source>
</evidence>
<reference evidence="2 3" key="1">
    <citation type="submission" date="2018-10" db="EMBL/GenBank/DDBJ databases">
        <authorList>
            <person name="Chen W.-M."/>
        </authorList>
    </citation>
    <scope>NUCLEOTIDE SEQUENCE [LARGE SCALE GENOMIC DNA]</scope>
    <source>
        <strain evidence="2 3">H-5</strain>
    </source>
</reference>
<name>A0A3N0UZH2_9PROT</name>
<keyword evidence="1" id="KW-0472">Membrane</keyword>
<dbReference type="InterPro" id="IPR005625">
    <property type="entry name" value="PepSY-ass_TM"/>
</dbReference>
<comment type="caution">
    <text evidence="2">The sequence shown here is derived from an EMBL/GenBank/DDBJ whole genome shotgun (WGS) entry which is preliminary data.</text>
</comment>
<sequence length="189" mass="20814">MELILDRVFLVKLHLLLATFILPVALMFFVTGGFYTWGIKGSYDSQHFDIALQQPLSSDKDALVALASQELASRGIELPSGSAGVRKVGTSFQLEWSGAARDVSLSPTEDPALARLEVKDTRWYRHLVQLHKAKGGTPFKVYAAVMATALLLLLVSGFIMAWQMPKYRRMTVRATLAGIVSFVVLLSLS</sequence>
<keyword evidence="1" id="KW-1133">Transmembrane helix</keyword>
<proteinExistence type="predicted"/>
<dbReference type="EMBL" id="RJVP01000004">
    <property type="protein sequence ID" value="ROH85845.1"/>
    <property type="molecule type" value="Genomic_DNA"/>
</dbReference>
<dbReference type="Pfam" id="PF03929">
    <property type="entry name" value="PepSY_TM"/>
    <property type="match status" value="1"/>
</dbReference>
<dbReference type="AlphaFoldDB" id="A0A3N0UZH2"/>
<protein>
    <recommendedName>
        <fullName evidence="4">PepSY domain-containing protein</fullName>
    </recommendedName>
</protein>
<evidence type="ECO:0000256" key="1">
    <source>
        <dbReference type="SAM" id="Phobius"/>
    </source>
</evidence>
<evidence type="ECO:0000313" key="2">
    <source>
        <dbReference type="EMBL" id="ROH85845.1"/>
    </source>
</evidence>
<feature type="transmembrane region" description="Helical" evidence="1">
    <location>
        <begin position="141"/>
        <end position="164"/>
    </location>
</feature>